<dbReference type="InterPro" id="IPR011051">
    <property type="entry name" value="RmlC_Cupin_sf"/>
</dbReference>
<organism evidence="1 2">
    <name type="scientific">Fusarium austroafricanum</name>
    <dbReference type="NCBI Taxonomy" id="2364996"/>
    <lineage>
        <taxon>Eukaryota</taxon>
        <taxon>Fungi</taxon>
        <taxon>Dikarya</taxon>
        <taxon>Ascomycota</taxon>
        <taxon>Pezizomycotina</taxon>
        <taxon>Sordariomycetes</taxon>
        <taxon>Hypocreomycetidae</taxon>
        <taxon>Hypocreales</taxon>
        <taxon>Nectriaceae</taxon>
        <taxon>Fusarium</taxon>
        <taxon>Fusarium concolor species complex</taxon>
    </lineage>
</organism>
<dbReference type="AlphaFoldDB" id="A0A8H4KEQ7"/>
<dbReference type="CDD" id="cd20302">
    <property type="entry name" value="cupin_DAD"/>
    <property type="match status" value="1"/>
</dbReference>
<comment type="caution">
    <text evidence="1">The sequence shown here is derived from an EMBL/GenBank/DDBJ whole genome shotgun (WGS) entry which is preliminary data.</text>
</comment>
<keyword evidence="2" id="KW-1185">Reference proteome</keyword>
<protein>
    <submittedName>
        <fullName evidence="1">Cupin 2 domain-containing protein</fullName>
    </submittedName>
</protein>
<accession>A0A8H4KEQ7</accession>
<evidence type="ECO:0000313" key="2">
    <source>
        <dbReference type="Proteomes" id="UP000605986"/>
    </source>
</evidence>
<gene>
    <name evidence="1" type="ORF">F53441_8121</name>
</gene>
<dbReference type="OrthoDB" id="3426336at2759"/>
<proteinExistence type="predicted"/>
<dbReference type="Proteomes" id="UP000605986">
    <property type="component" value="Unassembled WGS sequence"/>
</dbReference>
<dbReference type="Gene3D" id="2.60.120.10">
    <property type="entry name" value="Jelly Rolls"/>
    <property type="match status" value="1"/>
</dbReference>
<dbReference type="InterPro" id="IPR014710">
    <property type="entry name" value="RmlC-like_jellyroll"/>
</dbReference>
<sequence length="172" mass="19389">MTTTTEIVAIMAKATKLDSTQRRLDQAAIPYRGPRLPAVPDDLVVLGIFDIECDERLWVPQAPDVWFRALLFSVSGGYFANILRGRWHYLEHHWWATEGGYAYEPPGDIHTLEVPEDVKEMVTKFHVTGAYIYIDPDGNPVGIEDVFSKLAKAREHYEAVGLGASIADQFVR</sequence>
<reference evidence="1" key="1">
    <citation type="submission" date="2020-01" db="EMBL/GenBank/DDBJ databases">
        <title>Identification and distribution of gene clusters putatively required for synthesis of sphingolipid metabolism inhibitors in phylogenetically diverse species of the filamentous fungus Fusarium.</title>
        <authorList>
            <person name="Kim H.-S."/>
            <person name="Busman M."/>
            <person name="Brown D.W."/>
            <person name="Divon H."/>
            <person name="Uhlig S."/>
            <person name="Proctor R.H."/>
        </authorList>
    </citation>
    <scope>NUCLEOTIDE SEQUENCE</scope>
    <source>
        <strain evidence="1">NRRL 53441</strain>
    </source>
</reference>
<name>A0A8H4KEQ7_9HYPO</name>
<dbReference type="SUPFAM" id="SSF51182">
    <property type="entry name" value="RmlC-like cupins"/>
    <property type="match status" value="1"/>
</dbReference>
<dbReference type="EMBL" id="JAADJG010000335">
    <property type="protein sequence ID" value="KAF4448481.1"/>
    <property type="molecule type" value="Genomic_DNA"/>
</dbReference>
<evidence type="ECO:0000313" key="1">
    <source>
        <dbReference type="EMBL" id="KAF4448481.1"/>
    </source>
</evidence>